<keyword evidence="2" id="KW-1185">Reference proteome</keyword>
<dbReference type="FunCoup" id="Q54IZ0">
    <property type="interactions" value="877"/>
</dbReference>
<dbReference type="PhylomeDB" id="Q54IZ0"/>
<sequence>MLNYNCRKYKVCPHESLTFDGAVKVPLRYLEILTVGDNFPLFTQGCTNECKEKMIKITQYVYKYQSNALCWFFNDAKLIRDKSITPGSYLDSLSGRGNKKDFEHGFDLSIELNEDGSLPDYPNTLHS</sequence>
<gene>
    <name evidence="1" type="ORF">DDB_G0288417</name>
</gene>
<dbReference type="OMA" id="YCSSINE"/>
<dbReference type="VEuPathDB" id="AmoebaDB:DDB_G0288417"/>
<dbReference type="RefSeq" id="XP_636740.1">
    <property type="nucleotide sequence ID" value="XM_631648.1"/>
</dbReference>
<dbReference type="GeneID" id="8626617"/>
<reference evidence="1 2" key="1">
    <citation type="journal article" date="2005" name="Nature">
        <title>The genome of the social amoeba Dictyostelium discoideum.</title>
        <authorList>
            <consortium name="The Dictyostelium discoideum Sequencing Consortium"/>
            <person name="Eichinger L."/>
            <person name="Pachebat J.A."/>
            <person name="Glockner G."/>
            <person name="Rajandream M.A."/>
            <person name="Sucgang R."/>
            <person name="Berriman M."/>
            <person name="Song J."/>
            <person name="Olsen R."/>
            <person name="Szafranski K."/>
            <person name="Xu Q."/>
            <person name="Tunggal B."/>
            <person name="Kummerfeld S."/>
            <person name="Madera M."/>
            <person name="Konfortov B.A."/>
            <person name="Rivero F."/>
            <person name="Bankier A.T."/>
            <person name="Lehmann R."/>
            <person name="Hamlin N."/>
            <person name="Davies R."/>
            <person name="Gaudet P."/>
            <person name="Fey P."/>
            <person name="Pilcher K."/>
            <person name="Chen G."/>
            <person name="Saunders D."/>
            <person name="Sodergren E."/>
            <person name="Davis P."/>
            <person name="Kerhornou A."/>
            <person name="Nie X."/>
            <person name="Hall N."/>
            <person name="Anjard C."/>
            <person name="Hemphill L."/>
            <person name="Bason N."/>
            <person name="Farbrother P."/>
            <person name="Desany B."/>
            <person name="Just E."/>
            <person name="Morio T."/>
            <person name="Rost R."/>
            <person name="Churcher C."/>
            <person name="Cooper J."/>
            <person name="Haydock S."/>
            <person name="van Driessche N."/>
            <person name="Cronin A."/>
            <person name="Goodhead I."/>
            <person name="Muzny D."/>
            <person name="Mourier T."/>
            <person name="Pain A."/>
            <person name="Lu M."/>
            <person name="Harper D."/>
            <person name="Lindsay R."/>
            <person name="Hauser H."/>
            <person name="James K."/>
            <person name="Quiles M."/>
            <person name="Madan Babu M."/>
            <person name="Saito T."/>
            <person name="Buchrieser C."/>
            <person name="Wardroper A."/>
            <person name="Felder M."/>
            <person name="Thangavelu M."/>
            <person name="Johnson D."/>
            <person name="Knights A."/>
            <person name="Loulseged H."/>
            <person name="Mungall K."/>
            <person name="Oliver K."/>
            <person name="Price C."/>
            <person name="Quail M.A."/>
            <person name="Urushihara H."/>
            <person name="Hernandez J."/>
            <person name="Rabbinowitsch E."/>
            <person name="Steffen D."/>
            <person name="Sanders M."/>
            <person name="Ma J."/>
            <person name="Kohara Y."/>
            <person name="Sharp S."/>
            <person name="Simmonds M."/>
            <person name="Spiegler S."/>
            <person name="Tivey A."/>
            <person name="Sugano S."/>
            <person name="White B."/>
            <person name="Walker D."/>
            <person name="Woodward J."/>
            <person name="Winckler T."/>
            <person name="Tanaka Y."/>
            <person name="Shaulsky G."/>
            <person name="Schleicher M."/>
            <person name="Weinstock G."/>
            <person name="Rosenthal A."/>
            <person name="Cox E.C."/>
            <person name="Chisholm R.L."/>
            <person name="Gibbs R."/>
            <person name="Loomis W.F."/>
            <person name="Platzer M."/>
            <person name="Kay R.R."/>
            <person name="Williams J."/>
            <person name="Dear P.H."/>
            <person name="Noegel A.A."/>
            <person name="Barrell B."/>
            <person name="Kuspa A."/>
        </authorList>
    </citation>
    <scope>NUCLEOTIDE SEQUENCE [LARGE SCALE GENOMIC DNA]</scope>
    <source>
        <strain evidence="1 2">AX4</strain>
    </source>
</reference>
<accession>Q54IZ0</accession>
<dbReference type="PaxDb" id="44689-DDB0187933"/>
<organism evidence="1 2">
    <name type="scientific">Dictyostelium discoideum</name>
    <name type="common">Social amoeba</name>
    <dbReference type="NCBI Taxonomy" id="44689"/>
    <lineage>
        <taxon>Eukaryota</taxon>
        <taxon>Amoebozoa</taxon>
        <taxon>Evosea</taxon>
        <taxon>Eumycetozoa</taxon>
        <taxon>Dictyostelia</taxon>
        <taxon>Dictyosteliales</taxon>
        <taxon>Dictyosteliaceae</taxon>
        <taxon>Dictyostelium</taxon>
    </lineage>
</organism>
<dbReference type="AlphaFoldDB" id="Q54IZ0"/>
<dbReference type="dictyBase" id="DDB_G0288417"/>
<dbReference type="EMBL" id="AAFI02000111">
    <property type="protein sequence ID" value="EAL63234.1"/>
    <property type="molecule type" value="Genomic_DNA"/>
</dbReference>
<comment type="caution">
    <text evidence="1">The sequence shown here is derived from an EMBL/GenBank/DDBJ whole genome shotgun (WGS) entry which is preliminary data.</text>
</comment>
<evidence type="ECO:0000313" key="2">
    <source>
        <dbReference type="Proteomes" id="UP000002195"/>
    </source>
</evidence>
<dbReference type="Proteomes" id="UP000002195">
    <property type="component" value="Unassembled WGS sequence"/>
</dbReference>
<name>Q54IZ0_DICDI</name>
<evidence type="ECO:0000313" key="1">
    <source>
        <dbReference type="EMBL" id="EAL63234.1"/>
    </source>
</evidence>
<dbReference type="InParanoid" id="Q54IZ0"/>
<protein>
    <submittedName>
        <fullName evidence="1">Uncharacterized protein</fullName>
    </submittedName>
</protein>
<dbReference type="eggNOG" id="ENOG502RIMN">
    <property type="taxonomic scope" value="Eukaryota"/>
</dbReference>
<dbReference type="KEGG" id="ddi:DDB_G0288417"/>
<dbReference type="HOGENOM" id="CLU_1974671_0_0_1"/>
<proteinExistence type="predicted"/>